<evidence type="ECO:0000313" key="3">
    <source>
        <dbReference type="Proteomes" id="UP000530928"/>
    </source>
</evidence>
<dbReference type="RefSeq" id="WP_181611724.1">
    <property type="nucleotide sequence ID" value="NZ_BAABAM010000003.1"/>
</dbReference>
<evidence type="ECO:0000256" key="1">
    <source>
        <dbReference type="SAM" id="MobiDB-lite"/>
    </source>
</evidence>
<feature type="region of interest" description="Disordered" evidence="1">
    <location>
        <begin position="51"/>
        <end position="115"/>
    </location>
</feature>
<comment type="caution">
    <text evidence="2">The sequence shown here is derived from an EMBL/GenBank/DDBJ whole genome shotgun (WGS) entry which is preliminary data.</text>
</comment>
<accession>A0A7W0CKV3</accession>
<dbReference type="AlphaFoldDB" id="A0A7W0CKV3"/>
<sequence>MRRAMKYVALWALATAVAISIAWFGVRGVLRGELSDVVIEPVAARTVSGPEAVPLPASARPTSAKPVPSRSTPAEPTAEPSAESSRTPVRPRPTASRKPSATRAPSPSPQVAGNVRVVTAKGGEVTFTVGDEGCRLVSATPKSGYTAKVTETADWIRVDLVQGDHGSAIFCVGRERRTDLWEY</sequence>
<dbReference type="Proteomes" id="UP000530928">
    <property type="component" value="Unassembled WGS sequence"/>
</dbReference>
<reference evidence="2 3" key="1">
    <citation type="submission" date="2020-07" db="EMBL/GenBank/DDBJ databases">
        <title>Genomic Encyclopedia of Type Strains, Phase IV (KMG-IV): sequencing the most valuable type-strain genomes for metagenomic binning, comparative biology and taxonomic classification.</title>
        <authorList>
            <person name="Goeker M."/>
        </authorList>
    </citation>
    <scope>NUCLEOTIDE SEQUENCE [LARGE SCALE GENOMIC DNA]</scope>
    <source>
        <strain evidence="2 3">DSM 45533</strain>
    </source>
</reference>
<dbReference type="EMBL" id="JACDUR010000004">
    <property type="protein sequence ID" value="MBA2893023.1"/>
    <property type="molecule type" value="Genomic_DNA"/>
</dbReference>
<keyword evidence="3" id="KW-1185">Reference proteome</keyword>
<name>A0A7W0CKV3_9ACTN</name>
<evidence type="ECO:0000313" key="2">
    <source>
        <dbReference type="EMBL" id="MBA2893023.1"/>
    </source>
</evidence>
<gene>
    <name evidence="2" type="ORF">HNR30_004377</name>
</gene>
<proteinExistence type="predicted"/>
<protein>
    <submittedName>
        <fullName evidence="2">Uncharacterized protein</fullName>
    </submittedName>
</protein>
<feature type="compositionally biased region" description="Polar residues" evidence="1">
    <location>
        <begin position="97"/>
        <end position="111"/>
    </location>
</feature>
<organism evidence="2 3">
    <name type="scientific">Nonomuraea soli</name>
    <dbReference type="NCBI Taxonomy" id="1032476"/>
    <lineage>
        <taxon>Bacteria</taxon>
        <taxon>Bacillati</taxon>
        <taxon>Actinomycetota</taxon>
        <taxon>Actinomycetes</taxon>
        <taxon>Streptosporangiales</taxon>
        <taxon>Streptosporangiaceae</taxon>
        <taxon>Nonomuraea</taxon>
    </lineage>
</organism>